<keyword evidence="5" id="KW-0378">Hydrolase</keyword>
<evidence type="ECO:0000256" key="13">
    <source>
        <dbReference type="RuleBase" id="RU003555"/>
    </source>
</evidence>
<keyword evidence="1 11" id="KW-0479">Metal-binding</keyword>
<dbReference type="Proteomes" id="UP000663801">
    <property type="component" value="Unassembled WGS sequence"/>
</dbReference>
<keyword evidence="16" id="KW-1185">Reference proteome</keyword>
<dbReference type="GO" id="GO:0000725">
    <property type="term" value="P:recombinational repair"/>
    <property type="evidence" value="ECO:0007669"/>
    <property type="project" value="UniProtKB-UniRule"/>
</dbReference>
<feature type="short sequence motif" description="RadA KNRFG motif" evidence="11">
    <location>
        <begin position="263"/>
        <end position="267"/>
    </location>
</feature>
<keyword evidence="2 11" id="KW-0547">Nucleotide-binding</keyword>
<name>A0A938YJH8_9ACTN</name>
<dbReference type="InterPro" id="IPR020588">
    <property type="entry name" value="RecA_ATP-bd"/>
</dbReference>
<dbReference type="RefSeq" id="WP_205255834.1">
    <property type="nucleotide sequence ID" value="NZ_BAAAPV010000002.1"/>
</dbReference>
<keyword evidence="9 11" id="KW-0238">DNA-binding</keyword>
<dbReference type="PANTHER" id="PTHR32472:SF10">
    <property type="entry name" value="DNA REPAIR PROTEIN RADA-LIKE PROTEIN"/>
    <property type="match status" value="1"/>
</dbReference>
<evidence type="ECO:0000256" key="11">
    <source>
        <dbReference type="HAMAP-Rule" id="MF_01498"/>
    </source>
</evidence>
<evidence type="ECO:0000313" key="15">
    <source>
        <dbReference type="EMBL" id="MBM9475736.1"/>
    </source>
</evidence>
<dbReference type="GO" id="GO:0008270">
    <property type="term" value="F:zinc ion binding"/>
    <property type="evidence" value="ECO:0007669"/>
    <property type="project" value="UniProtKB-KW"/>
</dbReference>
<dbReference type="EMBL" id="JAERWL010000005">
    <property type="protein sequence ID" value="MBM9475736.1"/>
    <property type="molecule type" value="Genomic_DNA"/>
</dbReference>
<evidence type="ECO:0000259" key="14">
    <source>
        <dbReference type="PROSITE" id="PS50162"/>
    </source>
</evidence>
<dbReference type="PANTHER" id="PTHR32472">
    <property type="entry name" value="DNA REPAIR PROTEIN RADA"/>
    <property type="match status" value="1"/>
</dbReference>
<keyword evidence="6 13" id="KW-0862">Zinc</keyword>
<dbReference type="SUPFAM" id="SSF52540">
    <property type="entry name" value="P-loop containing nucleoside triphosphate hydrolases"/>
    <property type="match status" value="1"/>
</dbReference>
<dbReference type="PRINTS" id="PR01874">
    <property type="entry name" value="DNAREPAIRADA"/>
</dbReference>
<feature type="binding site" evidence="11">
    <location>
        <begin position="105"/>
        <end position="112"/>
    </location>
    <ligand>
        <name>ATP</name>
        <dbReference type="ChEBI" id="CHEBI:30616"/>
    </ligand>
</feature>
<comment type="function">
    <text evidence="13">DNA-dependent ATPase involved in processing of recombination intermediates, plays a role in repairing DNA breaks. Stimulates the branch migration of RecA-mediated strand transfer reactions, allowing the 3' invading strand to extend heteroduplex DNA faster. Binds ssDNA in the presence of ADP but not other nucleotides, has ATPase activity that is stimulated by ssDNA and various branched DNA structures, but inhibited by SSB. Does not have RecA's homology-searching function.</text>
</comment>
<feature type="region of interest" description="Lon-protease-like" evidence="11">
    <location>
        <begin position="362"/>
        <end position="476"/>
    </location>
</feature>
<accession>A0A938YJH8</accession>
<evidence type="ECO:0000256" key="12">
    <source>
        <dbReference type="NCBIfam" id="TIGR00416"/>
    </source>
</evidence>
<dbReference type="GO" id="GO:0005829">
    <property type="term" value="C:cytosol"/>
    <property type="evidence" value="ECO:0007669"/>
    <property type="project" value="TreeGrafter"/>
</dbReference>
<dbReference type="Gene3D" id="3.30.230.10">
    <property type="match status" value="1"/>
</dbReference>
<organism evidence="15 16">
    <name type="scientific">Nakamurella flavida</name>
    <dbReference type="NCBI Taxonomy" id="363630"/>
    <lineage>
        <taxon>Bacteria</taxon>
        <taxon>Bacillati</taxon>
        <taxon>Actinomycetota</taxon>
        <taxon>Actinomycetes</taxon>
        <taxon>Nakamurellales</taxon>
        <taxon>Nakamurellaceae</taxon>
        <taxon>Nakamurella</taxon>
    </lineage>
</organism>
<dbReference type="InterPro" id="IPR003593">
    <property type="entry name" value="AAA+_ATPase"/>
</dbReference>
<proteinExistence type="inferred from homology"/>
<evidence type="ECO:0000256" key="6">
    <source>
        <dbReference type="ARBA" id="ARBA00022833"/>
    </source>
</evidence>
<comment type="caution">
    <text evidence="15">The sequence shown here is derived from an EMBL/GenBank/DDBJ whole genome shotgun (WGS) entry which is preliminary data.</text>
</comment>
<evidence type="ECO:0000313" key="16">
    <source>
        <dbReference type="Proteomes" id="UP000663801"/>
    </source>
</evidence>
<dbReference type="InterPro" id="IPR041166">
    <property type="entry name" value="Rubredoxin_2"/>
</dbReference>
<evidence type="ECO:0000256" key="4">
    <source>
        <dbReference type="ARBA" id="ARBA00022771"/>
    </source>
</evidence>
<dbReference type="AlphaFoldDB" id="A0A938YJH8"/>
<evidence type="ECO:0000256" key="5">
    <source>
        <dbReference type="ARBA" id="ARBA00022801"/>
    </source>
</evidence>
<evidence type="ECO:0000256" key="9">
    <source>
        <dbReference type="ARBA" id="ARBA00023125"/>
    </source>
</evidence>
<dbReference type="GO" id="GO:0016787">
    <property type="term" value="F:hydrolase activity"/>
    <property type="evidence" value="ECO:0007669"/>
    <property type="project" value="UniProtKB-KW"/>
</dbReference>
<dbReference type="SUPFAM" id="SSF54211">
    <property type="entry name" value="Ribosomal protein S5 domain 2-like"/>
    <property type="match status" value="1"/>
</dbReference>
<keyword evidence="4 13" id="KW-0863">Zinc-finger</keyword>
<evidence type="ECO:0000256" key="2">
    <source>
        <dbReference type="ARBA" id="ARBA00022741"/>
    </source>
</evidence>
<keyword evidence="3 11" id="KW-0227">DNA damage</keyword>
<dbReference type="GO" id="GO:0140664">
    <property type="term" value="F:ATP-dependent DNA damage sensor activity"/>
    <property type="evidence" value="ECO:0007669"/>
    <property type="project" value="InterPro"/>
</dbReference>
<sequence>MPSAPPSSRSAAKPARPAYQCSECGNAAAKWHGRCPECQAWGTLLEVGAPKASLRRVTAGPVSAPAVPIAQVPADSVRARPSGLAELDRVLGGGLVPGGVVLLAGEPGVGKSTLLLSAAAAWAAGGQGAVLIVSGEESAAQIRLRADRMGALHPQVYLAAESELSAVLGHLDAVSPTLLILDSIQTIASAEAEGTAGGVTQVRAVAAAITAVAKERGVATVLVGHVTKDGAIAGPRVLEHLVDVVLHFEGDRHSSLRLIRGVKNRFGPSDEVGCFQMVHDGIVGLSDPSGLFLSGRRSAVPGTCATIALEGRRALPVELQALVTESSGEHARRTVSGLDMSRMTMVLAILQRWGGVSLAGKEVLAATVGGARMVEPAADLALALALWSSARDIALHGSLVVLGELGLSAEVRPVTGLPRRLVEARRLGFTHAIVPVTADLAVPAGMRVDQVADLGQAFRCMGNDDGVVRWLKKRGS</sequence>
<gene>
    <name evidence="11 15" type="primary">radA</name>
    <name evidence="15" type="ORF">JL107_04680</name>
</gene>
<dbReference type="InterPro" id="IPR004504">
    <property type="entry name" value="DNA_repair_RadA"/>
</dbReference>
<comment type="domain">
    <text evidence="11">The middle region has homology to RecA with ATPase motifs including the RadA KNRFG motif, while the C-terminus is homologous to Lon protease.</text>
</comment>
<dbReference type="SMART" id="SM00382">
    <property type="entry name" value="AAA"/>
    <property type="match status" value="1"/>
</dbReference>
<evidence type="ECO:0000256" key="10">
    <source>
        <dbReference type="ARBA" id="ARBA00023204"/>
    </source>
</evidence>
<keyword evidence="8 11" id="KW-0346">Stress response</keyword>
<dbReference type="Pfam" id="PF18073">
    <property type="entry name" value="Zn_ribbon_LapB"/>
    <property type="match status" value="1"/>
</dbReference>
<comment type="function">
    <text evidence="11">Plays a role in repairing double-strand DNA breaks, probably involving stabilizing or processing branched DNA or blocked replication forks.</text>
</comment>
<evidence type="ECO:0000256" key="1">
    <source>
        <dbReference type="ARBA" id="ARBA00022723"/>
    </source>
</evidence>
<dbReference type="Pfam" id="PF13541">
    <property type="entry name" value="ChlI"/>
    <property type="match status" value="1"/>
</dbReference>
<keyword evidence="7 11" id="KW-0067">ATP-binding</keyword>
<dbReference type="InterPro" id="IPR020568">
    <property type="entry name" value="Ribosomal_Su5_D2-typ_SF"/>
</dbReference>
<dbReference type="GO" id="GO:0003684">
    <property type="term" value="F:damaged DNA binding"/>
    <property type="evidence" value="ECO:0007669"/>
    <property type="project" value="InterPro"/>
</dbReference>
<dbReference type="Gene3D" id="3.40.50.300">
    <property type="entry name" value="P-loop containing nucleotide triphosphate hydrolases"/>
    <property type="match status" value="1"/>
</dbReference>
<protein>
    <recommendedName>
        <fullName evidence="11 12">DNA repair protein RadA</fullName>
    </recommendedName>
</protein>
<comment type="similarity">
    <text evidence="11 13">Belongs to the RecA family. RadA subfamily.</text>
</comment>
<evidence type="ECO:0000256" key="3">
    <source>
        <dbReference type="ARBA" id="ARBA00022763"/>
    </source>
</evidence>
<dbReference type="Pfam" id="PF13481">
    <property type="entry name" value="AAA_25"/>
    <property type="match status" value="1"/>
</dbReference>
<dbReference type="HAMAP" id="MF_01498">
    <property type="entry name" value="RadA_bact"/>
    <property type="match status" value="1"/>
</dbReference>
<dbReference type="PROSITE" id="PS50162">
    <property type="entry name" value="RECA_2"/>
    <property type="match status" value="1"/>
</dbReference>
<feature type="domain" description="RecA family profile 1" evidence="14">
    <location>
        <begin position="76"/>
        <end position="226"/>
    </location>
</feature>
<dbReference type="NCBIfam" id="TIGR00416">
    <property type="entry name" value="sms"/>
    <property type="match status" value="1"/>
</dbReference>
<dbReference type="GO" id="GO:0005524">
    <property type="term" value="F:ATP binding"/>
    <property type="evidence" value="ECO:0007669"/>
    <property type="project" value="UniProtKB-UniRule"/>
</dbReference>
<dbReference type="InterPro" id="IPR014721">
    <property type="entry name" value="Ribsml_uS5_D2-typ_fold_subgr"/>
</dbReference>
<keyword evidence="10 11" id="KW-0234">DNA repair</keyword>
<reference evidence="15" key="1">
    <citation type="submission" date="2021-01" db="EMBL/GenBank/DDBJ databases">
        <title>KCTC 19127 draft genome.</title>
        <authorList>
            <person name="An D."/>
        </authorList>
    </citation>
    <scope>NUCLEOTIDE SEQUENCE</scope>
    <source>
        <strain evidence="15">KCTC 19127</strain>
    </source>
</reference>
<dbReference type="InterPro" id="IPR027417">
    <property type="entry name" value="P-loop_NTPase"/>
</dbReference>
<evidence type="ECO:0000256" key="8">
    <source>
        <dbReference type="ARBA" id="ARBA00023016"/>
    </source>
</evidence>
<evidence type="ECO:0000256" key="7">
    <source>
        <dbReference type="ARBA" id="ARBA00022840"/>
    </source>
</evidence>
<dbReference type="FunFam" id="3.40.50.300:FF:000050">
    <property type="entry name" value="DNA repair protein RadA"/>
    <property type="match status" value="1"/>
</dbReference>